<accession>A0ABY9X1F2</accession>
<dbReference type="PRINTS" id="PR00455">
    <property type="entry name" value="HTHTETR"/>
</dbReference>
<feature type="DNA-binding region" description="H-T-H motif" evidence="4">
    <location>
        <begin position="40"/>
        <end position="59"/>
    </location>
</feature>
<keyword evidence="5" id="KW-0472">Membrane</keyword>
<evidence type="ECO:0000313" key="7">
    <source>
        <dbReference type="EMBL" id="WNG49227.1"/>
    </source>
</evidence>
<evidence type="ECO:0000256" key="5">
    <source>
        <dbReference type="SAM" id="Phobius"/>
    </source>
</evidence>
<protein>
    <submittedName>
        <fullName evidence="7">TetR/AcrR family transcriptional regulator</fullName>
    </submittedName>
</protein>
<dbReference type="SUPFAM" id="SSF46689">
    <property type="entry name" value="Homeodomain-like"/>
    <property type="match status" value="1"/>
</dbReference>
<reference evidence="7 8" key="1">
    <citation type="submission" date="2019-08" db="EMBL/GenBank/DDBJ databases">
        <title>Archangium and Cystobacter genomes.</title>
        <authorList>
            <person name="Chen I.-C.K."/>
            <person name="Wielgoss S."/>
        </authorList>
    </citation>
    <scope>NUCLEOTIDE SEQUENCE [LARGE SCALE GENOMIC DNA]</scope>
    <source>
        <strain evidence="7 8">Cbm 6</strain>
    </source>
</reference>
<dbReference type="Pfam" id="PF16859">
    <property type="entry name" value="TetR_C_11"/>
    <property type="match status" value="1"/>
</dbReference>
<dbReference type="SUPFAM" id="SSF48498">
    <property type="entry name" value="Tetracyclin repressor-like, C-terminal domain"/>
    <property type="match status" value="1"/>
</dbReference>
<dbReference type="Gene3D" id="1.10.10.60">
    <property type="entry name" value="Homeodomain-like"/>
    <property type="match status" value="1"/>
</dbReference>
<evidence type="ECO:0000256" key="2">
    <source>
        <dbReference type="ARBA" id="ARBA00023125"/>
    </source>
</evidence>
<dbReference type="Gene3D" id="1.10.357.10">
    <property type="entry name" value="Tetracycline Repressor, domain 2"/>
    <property type="match status" value="1"/>
</dbReference>
<keyword evidence="3" id="KW-0804">Transcription</keyword>
<dbReference type="EMBL" id="CP043494">
    <property type="protein sequence ID" value="WNG49227.1"/>
    <property type="molecule type" value="Genomic_DNA"/>
</dbReference>
<evidence type="ECO:0000256" key="1">
    <source>
        <dbReference type="ARBA" id="ARBA00023015"/>
    </source>
</evidence>
<keyword evidence="1" id="KW-0805">Transcription regulation</keyword>
<evidence type="ECO:0000313" key="8">
    <source>
        <dbReference type="Proteomes" id="UP001611383"/>
    </source>
</evidence>
<dbReference type="InterPro" id="IPR009057">
    <property type="entry name" value="Homeodomain-like_sf"/>
</dbReference>
<keyword evidence="2 4" id="KW-0238">DNA-binding</keyword>
<evidence type="ECO:0000256" key="3">
    <source>
        <dbReference type="ARBA" id="ARBA00023163"/>
    </source>
</evidence>
<dbReference type="InterPro" id="IPR011075">
    <property type="entry name" value="TetR_C"/>
</dbReference>
<dbReference type="Pfam" id="PF00440">
    <property type="entry name" value="TetR_N"/>
    <property type="match status" value="1"/>
</dbReference>
<dbReference type="PROSITE" id="PS50977">
    <property type="entry name" value="HTH_TETR_2"/>
    <property type="match status" value="1"/>
</dbReference>
<dbReference type="RefSeq" id="WP_395806907.1">
    <property type="nucleotide sequence ID" value="NZ_CP043494.1"/>
</dbReference>
<feature type="domain" description="HTH tetR-type" evidence="6">
    <location>
        <begin position="17"/>
        <end position="77"/>
    </location>
</feature>
<evidence type="ECO:0000259" key="6">
    <source>
        <dbReference type="PROSITE" id="PS50977"/>
    </source>
</evidence>
<proteinExistence type="predicted"/>
<dbReference type="PANTHER" id="PTHR30055">
    <property type="entry name" value="HTH-TYPE TRANSCRIPTIONAL REGULATOR RUTR"/>
    <property type="match status" value="1"/>
</dbReference>
<keyword evidence="8" id="KW-1185">Reference proteome</keyword>
<dbReference type="InterPro" id="IPR050109">
    <property type="entry name" value="HTH-type_TetR-like_transc_reg"/>
</dbReference>
<name>A0ABY9X1F2_9BACT</name>
<dbReference type="Proteomes" id="UP001611383">
    <property type="component" value="Chromosome"/>
</dbReference>
<dbReference type="PANTHER" id="PTHR30055:SF234">
    <property type="entry name" value="HTH-TYPE TRANSCRIPTIONAL REGULATOR BETI"/>
    <property type="match status" value="1"/>
</dbReference>
<keyword evidence="5" id="KW-1133">Transmembrane helix</keyword>
<organism evidence="7 8">
    <name type="scientific">Archangium minus</name>
    <dbReference type="NCBI Taxonomy" id="83450"/>
    <lineage>
        <taxon>Bacteria</taxon>
        <taxon>Pseudomonadati</taxon>
        <taxon>Myxococcota</taxon>
        <taxon>Myxococcia</taxon>
        <taxon>Myxococcales</taxon>
        <taxon>Cystobacterineae</taxon>
        <taxon>Archangiaceae</taxon>
        <taxon>Archangium</taxon>
    </lineage>
</organism>
<keyword evidence="5" id="KW-0812">Transmembrane</keyword>
<sequence length="213" mass="23569">MSNESKRQGGIRATQKEATGKAVLEAARAEFESVGFEAANLRAIAARAGVSAGTVLHHYGDKRELLHAALFDDLEETLRSAVAKLGTGSLETQLSELTRAVFRYYQRRPKLSRTLLKESLFADEPWAQKFNAQVHGVHGAIARLTEEAIARGELRPGVNGALFAVAYFSFFYFALIAWVQGAHDSPVTLVEHLVHQHLEGLRPSEKPPRRRKP</sequence>
<gene>
    <name evidence="7" type="ORF">F0U60_37740</name>
</gene>
<dbReference type="InterPro" id="IPR036271">
    <property type="entry name" value="Tet_transcr_reg_TetR-rel_C_sf"/>
</dbReference>
<dbReference type="InterPro" id="IPR001647">
    <property type="entry name" value="HTH_TetR"/>
</dbReference>
<feature type="transmembrane region" description="Helical" evidence="5">
    <location>
        <begin position="161"/>
        <end position="179"/>
    </location>
</feature>
<evidence type="ECO:0000256" key="4">
    <source>
        <dbReference type="PROSITE-ProRule" id="PRU00335"/>
    </source>
</evidence>